<dbReference type="Pfam" id="PF13857">
    <property type="entry name" value="Ank_5"/>
    <property type="match status" value="1"/>
</dbReference>
<comment type="similarity">
    <text evidence="3 19">Belongs to the ANKZF1/VMS1 family.</text>
</comment>
<keyword evidence="9" id="KW-0677">Repeat</keyword>
<feature type="region of interest" description="Disordered" evidence="20">
    <location>
        <begin position="471"/>
        <end position="497"/>
    </location>
</feature>
<dbReference type="PANTHER" id="PTHR16036">
    <property type="entry name" value="ANKYRIN REPEAT AND ZINC FINGER DOMAIN-CONTAINING PROTEIN 1"/>
    <property type="match status" value="1"/>
</dbReference>
<evidence type="ECO:0000256" key="1">
    <source>
        <dbReference type="ARBA" id="ARBA00004175"/>
    </source>
</evidence>
<dbReference type="RefSeq" id="XP_022238618.1">
    <property type="nucleotide sequence ID" value="XM_022382910.1"/>
</dbReference>
<protein>
    <submittedName>
        <fullName evidence="23">Ankyrin repeat and zinc finger domain-containing protein 1-like isoform X1</fullName>
    </submittedName>
</protein>
<evidence type="ECO:0000256" key="7">
    <source>
        <dbReference type="ARBA" id="ARBA00022722"/>
    </source>
</evidence>
<evidence type="ECO:0000256" key="2">
    <source>
        <dbReference type="ARBA" id="ARBA00004496"/>
    </source>
</evidence>
<organism evidence="22 23">
    <name type="scientific">Limulus polyphemus</name>
    <name type="common">Atlantic horseshoe crab</name>
    <dbReference type="NCBI Taxonomy" id="6850"/>
    <lineage>
        <taxon>Eukaryota</taxon>
        <taxon>Metazoa</taxon>
        <taxon>Ecdysozoa</taxon>
        <taxon>Arthropoda</taxon>
        <taxon>Chelicerata</taxon>
        <taxon>Merostomata</taxon>
        <taxon>Xiphosura</taxon>
        <taxon>Limulidae</taxon>
        <taxon>Limulus</taxon>
    </lineage>
</organism>
<keyword evidence="16" id="KW-0175">Coiled coil</keyword>
<dbReference type="InterPro" id="IPR047139">
    <property type="entry name" value="ANKZ1/VMS1"/>
</dbReference>
<sequence length="946" mass="106649">MSDFAPSGSNFADSEDAADQDYTDENLLQRTSDQQSTHSIKADSPQSCVQSWNDSDVSTSWKIKMSNNIALSKKTLENYSTCFLFHTDKAREMLTGLTIAECTPAQDRELYNIIPKKKIKAESVATVAALKVSSKMACSVCSTVFTTRNEQIQHYKLDWHRFNLKQKLAGKLPVSEDTFDTVADDISSLSASDLESDYEDSERDYTDTSGSEALSSPVRRPRPSGIPTRIRFKKLHHQAPSVTSSDTEGDDTDGSERSSPSKARFEPKVYLKNKENQVIALYRSVLHGKLAVPHCQKDLVSLASQLPSQMKWLIILVGGGHFAAAVFNGTEVVCHKTFHRYTVRAKQGGSQGSKDSRQGIQPKSAGASLRRHNEMAIIQDIQTLLNSWSDELQTCDRIFYRAPSFNRVTLFGNKNPPFKKNDPRLRTIPFPTRRATFSEVQRIHRILATLECFGMEKDFVDTSVIPRSPKFHISPSKPKKVPQPCTGTSSNTSCKPVDNSSDIGIVIENQSKTEDDDQAILKITSNTLNDADIWSDPPNTLALDLEDTVLTITEEINDTTQLKEFDGTYKPRRNRHKKGKKKDNGFSKRQQDPHSEALGEEKFCMRNTLYLACKTGDLTELTSILHVLKKNTETVEKLTCGETITKFEDSQVNPERVSQTQSFHVNSPLKRSTRSRHSSGGSVMDEEMRNKAKDLNPFSVFHERICVKKISVSDSEVPLSPKSRFHRRRSHSRSFSGSESDSTPPVNLTILNEPISDTGSTLLHVAAKEGQREIVRLLMENGADPSTKDKYGKTPYLMAKDKETRNEFRRFMGNFPEKYNYDMSQIPSPLNEEIEREKLAKLTEKKKEKRKARKEKIKEKKVAETRQKAEEEEKQRFLSLSDREKRAIAAEKRISEHLASVGQPPPAFSRCFQCGVDISGKVPFEYNNCLFCSTSCVKTHRKKCSS</sequence>
<keyword evidence="14" id="KW-0800">Toxin</keyword>
<dbReference type="InterPro" id="IPR036770">
    <property type="entry name" value="Ankyrin_rpt-contain_sf"/>
</dbReference>
<dbReference type="SUPFAM" id="SSF48403">
    <property type="entry name" value="Ankyrin repeat"/>
    <property type="match status" value="1"/>
</dbReference>
<accession>A0ABM1S4R3</accession>
<dbReference type="InterPro" id="IPR041175">
    <property type="entry name" value="VLRF1/Vms1"/>
</dbReference>
<feature type="region of interest" description="Disordered" evidence="20">
    <location>
        <begin position="1"/>
        <end position="53"/>
    </location>
</feature>
<keyword evidence="8" id="KW-0479">Metal-binding</keyword>
<evidence type="ECO:0000256" key="4">
    <source>
        <dbReference type="ARBA" id="ARBA00022483"/>
    </source>
</evidence>
<keyword evidence="14" id="KW-0528">Neurotoxin</keyword>
<feature type="domain" description="VLRF1" evidence="21">
    <location>
        <begin position="308"/>
        <end position="450"/>
    </location>
</feature>
<evidence type="ECO:0000256" key="16">
    <source>
        <dbReference type="ARBA" id="ARBA00023054"/>
    </source>
</evidence>
<name>A0ABM1S4R3_LIMPO</name>
<evidence type="ECO:0000256" key="13">
    <source>
        <dbReference type="ARBA" id="ARBA00022833"/>
    </source>
</evidence>
<evidence type="ECO:0000256" key="12">
    <source>
        <dbReference type="ARBA" id="ARBA00022801"/>
    </source>
</evidence>
<evidence type="ECO:0000256" key="19">
    <source>
        <dbReference type="PROSITE-ProRule" id="PRU01389"/>
    </source>
</evidence>
<feature type="region of interest" description="Disordered" evidence="20">
    <location>
        <begin position="567"/>
        <end position="598"/>
    </location>
</feature>
<feature type="compositionally biased region" description="Basic and acidic residues" evidence="20">
    <location>
        <begin position="582"/>
        <end position="598"/>
    </location>
</feature>
<dbReference type="InterPro" id="IPR041540">
    <property type="entry name" value="VATC"/>
</dbReference>
<keyword evidence="15 18" id="KW-0040">ANK repeat</keyword>
<feature type="active site" evidence="19">
    <location>
        <position position="351"/>
    </location>
</feature>
<dbReference type="Pfam" id="PF18716">
    <property type="entry name" value="VATC"/>
    <property type="match status" value="1"/>
</dbReference>
<comment type="subcellular location">
    <subcellularLocation>
        <location evidence="2">Cytoplasm</location>
    </subcellularLocation>
    <subcellularLocation>
        <location evidence="1">Target cell membrane</location>
    </subcellularLocation>
</comment>
<feature type="region of interest" description="Disordered" evidence="20">
    <location>
        <begin position="717"/>
        <end position="746"/>
    </location>
</feature>
<keyword evidence="13" id="KW-0862">Zinc</keyword>
<feature type="compositionally biased region" description="Basic residues" evidence="20">
    <location>
        <begin position="723"/>
        <end position="732"/>
    </location>
</feature>
<keyword evidence="11" id="KW-0863">Zinc-finger</keyword>
<dbReference type="Proteomes" id="UP000694941">
    <property type="component" value="Unplaced"/>
</dbReference>
<dbReference type="InterPro" id="IPR002110">
    <property type="entry name" value="Ankyrin_rpt"/>
</dbReference>
<feature type="region of interest" description="Disordered" evidence="20">
    <location>
        <begin position="845"/>
        <end position="877"/>
    </location>
</feature>
<feature type="compositionally biased region" description="Basic residues" evidence="20">
    <location>
        <begin position="570"/>
        <end position="581"/>
    </location>
</feature>
<dbReference type="PROSITE" id="PS50297">
    <property type="entry name" value="ANK_REP_REGION"/>
    <property type="match status" value="1"/>
</dbReference>
<feature type="region of interest" description="Disordered" evidence="20">
    <location>
        <begin position="344"/>
        <end position="367"/>
    </location>
</feature>
<feature type="region of interest" description="Disordered" evidence="20">
    <location>
        <begin position="651"/>
        <end position="689"/>
    </location>
</feature>
<evidence type="ECO:0000256" key="14">
    <source>
        <dbReference type="ARBA" id="ARBA00023028"/>
    </source>
</evidence>
<comment type="domain">
    <text evidence="19">The VLRF1 domain mediates binding to the 60S ribosomal subunit.</text>
</comment>
<dbReference type="PROSITE" id="PS50088">
    <property type="entry name" value="ANK_REPEAT"/>
    <property type="match status" value="1"/>
</dbReference>
<dbReference type="InterPro" id="IPR013087">
    <property type="entry name" value="Znf_C2H2_type"/>
</dbReference>
<evidence type="ECO:0000256" key="5">
    <source>
        <dbReference type="ARBA" id="ARBA00022490"/>
    </source>
</evidence>
<feature type="compositionally biased region" description="Polar residues" evidence="20">
    <location>
        <begin position="485"/>
        <end position="497"/>
    </location>
</feature>
<evidence type="ECO:0000256" key="6">
    <source>
        <dbReference type="ARBA" id="ARBA00022537"/>
    </source>
</evidence>
<keyword evidence="10 19" id="KW-0255">Endonuclease</keyword>
<evidence type="ECO:0000256" key="11">
    <source>
        <dbReference type="ARBA" id="ARBA00022771"/>
    </source>
</evidence>
<dbReference type="PROSITE" id="PS00028">
    <property type="entry name" value="ZINC_FINGER_C2H2_1"/>
    <property type="match status" value="1"/>
</dbReference>
<dbReference type="SMART" id="SM00248">
    <property type="entry name" value="ANK"/>
    <property type="match status" value="1"/>
</dbReference>
<keyword evidence="22" id="KW-1185">Reference proteome</keyword>
<keyword evidence="6" id="KW-1052">Target cell membrane</keyword>
<dbReference type="PROSITE" id="PS52044">
    <property type="entry name" value="VLRF1"/>
    <property type="match status" value="1"/>
</dbReference>
<keyword evidence="14" id="KW-0638">Presynaptic neurotoxin</keyword>
<gene>
    <name evidence="23" type="primary">LOC106457096</name>
</gene>
<keyword evidence="12 19" id="KW-0378">Hydrolase</keyword>
<keyword evidence="17" id="KW-1053">Target membrane</keyword>
<reference evidence="23" key="1">
    <citation type="submission" date="2025-08" db="UniProtKB">
        <authorList>
            <consortium name="RefSeq"/>
        </authorList>
    </citation>
    <scope>IDENTIFICATION</scope>
    <source>
        <tissue evidence="23">Muscle</tissue>
    </source>
</reference>
<evidence type="ECO:0000256" key="20">
    <source>
        <dbReference type="SAM" id="MobiDB-lite"/>
    </source>
</evidence>
<evidence type="ECO:0000256" key="17">
    <source>
        <dbReference type="ARBA" id="ARBA00023298"/>
    </source>
</evidence>
<feature type="repeat" description="ANK" evidence="18">
    <location>
        <begin position="758"/>
        <end position="790"/>
    </location>
</feature>
<feature type="compositionally biased region" description="Acidic residues" evidence="20">
    <location>
        <begin position="13"/>
        <end position="24"/>
    </location>
</feature>
<evidence type="ECO:0000256" key="15">
    <source>
        <dbReference type="ARBA" id="ARBA00023043"/>
    </source>
</evidence>
<evidence type="ECO:0000256" key="10">
    <source>
        <dbReference type="ARBA" id="ARBA00022759"/>
    </source>
</evidence>
<keyword evidence="4" id="KW-0268">Exocytosis</keyword>
<feature type="region of interest" description="Disordered" evidence="20">
    <location>
        <begin position="193"/>
        <end position="267"/>
    </location>
</feature>
<evidence type="ECO:0000313" key="22">
    <source>
        <dbReference type="Proteomes" id="UP000694941"/>
    </source>
</evidence>
<evidence type="ECO:0000313" key="23">
    <source>
        <dbReference type="RefSeq" id="XP_022238618.1"/>
    </source>
</evidence>
<feature type="compositionally biased region" description="Polar residues" evidence="20">
    <location>
        <begin position="737"/>
        <end position="746"/>
    </location>
</feature>
<evidence type="ECO:0000256" key="3">
    <source>
        <dbReference type="ARBA" id="ARBA00009262"/>
    </source>
</evidence>
<feature type="compositionally biased region" description="Polar residues" evidence="20">
    <location>
        <begin position="26"/>
        <end position="53"/>
    </location>
</feature>
<keyword evidence="6" id="KW-0472">Membrane</keyword>
<keyword evidence="7 19" id="KW-0540">Nuclease</keyword>
<feature type="compositionally biased region" description="Basic and acidic residues" evidence="20">
    <location>
        <begin position="856"/>
        <end position="877"/>
    </location>
</feature>
<dbReference type="Gene3D" id="1.25.40.20">
    <property type="entry name" value="Ankyrin repeat-containing domain"/>
    <property type="match status" value="1"/>
</dbReference>
<evidence type="ECO:0000256" key="9">
    <source>
        <dbReference type="ARBA" id="ARBA00022737"/>
    </source>
</evidence>
<evidence type="ECO:0000256" key="18">
    <source>
        <dbReference type="PROSITE-ProRule" id="PRU00023"/>
    </source>
</evidence>
<dbReference type="GeneID" id="106457096"/>
<evidence type="ECO:0000256" key="8">
    <source>
        <dbReference type="ARBA" id="ARBA00022723"/>
    </source>
</evidence>
<evidence type="ECO:0000259" key="21">
    <source>
        <dbReference type="PROSITE" id="PS52044"/>
    </source>
</evidence>
<dbReference type="PANTHER" id="PTHR16036:SF2">
    <property type="entry name" value="TRNA ENDONUCLEASE ANKZF1"/>
    <property type="match status" value="1"/>
</dbReference>
<proteinExistence type="inferred from homology"/>
<dbReference type="Pfam" id="PF18826">
    <property type="entry name" value="bVLRF1"/>
    <property type="match status" value="1"/>
</dbReference>
<feature type="compositionally biased region" description="Polar residues" evidence="20">
    <location>
        <begin position="651"/>
        <end position="665"/>
    </location>
</feature>
<keyword evidence="5 19" id="KW-0963">Cytoplasm</keyword>